<comment type="function">
    <text evidence="4 5">Catalyzes the interconversion of 2-phosphoglycerate and 3-phosphoglycerate.</text>
</comment>
<dbReference type="GO" id="GO:0006094">
    <property type="term" value="P:gluconeogenesis"/>
    <property type="evidence" value="ECO:0007669"/>
    <property type="project" value="UniProtKB-UniRule"/>
</dbReference>
<feature type="binding site" evidence="4">
    <location>
        <begin position="89"/>
        <end position="92"/>
    </location>
    <ligand>
        <name>substrate</name>
    </ligand>
</feature>
<dbReference type="Gene3D" id="3.40.50.1240">
    <property type="entry name" value="Phosphoglycerate mutase-like"/>
    <property type="match status" value="1"/>
</dbReference>
<evidence type="ECO:0000256" key="2">
    <source>
        <dbReference type="ARBA" id="ARBA00023152"/>
    </source>
</evidence>
<feature type="active site" description="Tele-phosphohistidine intermediate" evidence="4">
    <location>
        <position position="11"/>
    </location>
</feature>
<evidence type="ECO:0000256" key="4">
    <source>
        <dbReference type="HAMAP-Rule" id="MF_01039"/>
    </source>
</evidence>
<feature type="binding site" evidence="4">
    <location>
        <position position="62"/>
    </location>
    <ligand>
        <name>substrate</name>
    </ligand>
</feature>
<comment type="caution">
    <text evidence="6">The sequence shown here is derived from an EMBL/GenBank/DDBJ whole genome shotgun (WGS) entry which is preliminary data.</text>
</comment>
<dbReference type="UniPathway" id="UPA00109">
    <property type="reaction ID" value="UER00186"/>
</dbReference>
<comment type="similarity">
    <text evidence="1 4">Belongs to the phosphoglycerate mutase family. BPG-dependent PGAM subfamily.</text>
</comment>
<keyword evidence="2 4" id="KW-0324">Glycolysis</keyword>
<dbReference type="Proteomes" id="UP000627573">
    <property type="component" value="Unassembled WGS sequence"/>
</dbReference>
<dbReference type="OMA" id="MVFFKFL"/>
<feature type="binding site" evidence="4">
    <location>
        <begin position="184"/>
        <end position="185"/>
    </location>
    <ligand>
        <name>substrate</name>
    </ligand>
</feature>
<dbReference type="InterPro" id="IPR029033">
    <property type="entry name" value="His_PPase_superfam"/>
</dbReference>
<evidence type="ECO:0000256" key="3">
    <source>
        <dbReference type="ARBA" id="ARBA00023235"/>
    </source>
</evidence>
<feature type="active site" description="Proton donor/acceptor" evidence="4">
    <location>
        <position position="89"/>
    </location>
</feature>
<evidence type="ECO:0000256" key="5">
    <source>
        <dbReference type="RuleBase" id="RU004512"/>
    </source>
</evidence>
<protein>
    <recommendedName>
        <fullName evidence="4 5">2,3-bisphosphoglycerate-dependent phosphoglycerate mutase</fullName>
        <shortName evidence="4">BPG-dependent PGAM</shortName>
        <shortName evidence="4">PGAM</shortName>
        <shortName evidence="4">Phosphoglyceromutase</shortName>
        <shortName evidence="4">dPGM</shortName>
        <ecNumber evidence="4 5">5.4.2.11</ecNumber>
    </recommendedName>
</protein>
<dbReference type="RefSeq" id="WP_020906236.1">
    <property type="nucleotide sequence ID" value="NZ_BHXB01000001.1"/>
</dbReference>
<dbReference type="Pfam" id="PF00300">
    <property type="entry name" value="His_Phos_1"/>
    <property type="match status" value="2"/>
</dbReference>
<dbReference type="GO" id="GO:0006096">
    <property type="term" value="P:glycolytic process"/>
    <property type="evidence" value="ECO:0007669"/>
    <property type="project" value="UniProtKB-UniRule"/>
</dbReference>
<dbReference type="InterPro" id="IPR005952">
    <property type="entry name" value="Phosphogly_mut1"/>
</dbReference>
<evidence type="ECO:0000256" key="1">
    <source>
        <dbReference type="ARBA" id="ARBA00006717"/>
    </source>
</evidence>
<comment type="caution">
    <text evidence="4">Lacks conserved residue(s) required for the propagation of feature annotation.</text>
</comment>
<accession>A0A401N0W1</accession>
<keyword evidence="4" id="KW-0312">Gluconeogenesis</keyword>
<feature type="binding site" evidence="4">
    <location>
        <begin position="10"/>
        <end position="17"/>
    </location>
    <ligand>
        <name>substrate</name>
    </ligand>
</feature>
<sequence>MPGTHLILLRHGESTWNADDRFAGWVDIPLTDGGREEAIRAGHAITEAAVLPDVVHTSLLRRAISTANTVLDTTDRHWIPVRRTWRLNERHYGALQGCSRGDIRDKFGADQFKRWRRSFDEAPPPLEPGSPWGQDREIRYQSSCVDVPKTESLHDVTTRLLPHWTGSVVPDLRSGKTVLVVAHGNVLRTLLIHLHGIPRSEADQIQISTGEPLWLTLDESLRPM</sequence>
<dbReference type="PANTHER" id="PTHR11931">
    <property type="entry name" value="PHOSPHOGLYCERATE MUTASE"/>
    <property type="match status" value="1"/>
</dbReference>
<dbReference type="GO" id="GO:0004619">
    <property type="term" value="F:phosphoglycerate mutase activity"/>
    <property type="evidence" value="ECO:0007669"/>
    <property type="project" value="UniProtKB-UniRule"/>
</dbReference>
<dbReference type="CDD" id="cd07067">
    <property type="entry name" value="HP_PGM_like"/>
    <property type="match status" value="1"/>
</dbReference>
<dbReference type="PROSITE" id="PS00175">
    <property type="entry name" value="PG_MUTASE"/>
    <property type="match status" value="1"/>
</dbReference>
<dbReference type="PIRSF" id="PIRSF000709">
    <property type="entry name" value="6PFK_2-Ptase"/>
    <property type="match status" value="1"/>
</dbReference>
<dbReference type="EC" id="5.4.2.11" evidence="4 5"/>
<keyword evidence="3 4" id="KW-0413">Isomerase</keyword>
<feature type="binding site" evidence="4">
    <location>
        <begin position="116"/>
        <end position="117"/>
    </location>
    <ligand>
        <name>substrate</name>
    </ligand>
</feature>
<organism evidence="6 7">
    <name type="scientific">Rhodococcus erythropolis</name>
    <name type="common">Arthrobacter picolinophilus</name>
    <dbReference type="NCBI Taxonomy" id="1833"/>
    <lineage>
        <taxon>Bacteria</taxon>
        <taxon>Bacillati</taxon>
        <taxon>Actinomycetota</taxon>
        <taxon>Actinomycetes</taxon>
        <taxon>Mycobacteriales</taxon>
        <taxon>Nocardiaceae</taxon>
        <taxon>Rhodococcus</taxon>
        <taxon>Rhodococcus erythropolis group</taxon>
    </lineage>
</organism>
<comment type="pathway">
    <text evidence="4 5">Carbohydrate degradation; glycolysis; pyruvate from D-glyceraldehyde 3-phosphate: step 3/5.</text>
</comment>
<dbReference type="HAMAP" id="MF_01039">
    <property type="entry name" value="PGAM_GpmA"/>
    <property type="match status" value="1"/>
</dbReference>
<dbReference type="EMBL" id="JAECSB010000044">
    <property type="protein sequence ID" value="MBH5143772.1"/>
    <property type="molecule type" value="Genomic_DNA"/>
</dbReference>
<proteinExistence type="inferred from homology"/>
<comment type="catalytic activity">
    <reaction evidence="4 5">
        <text>(2R)-2-phosphoglycerate = (2R)-3-phosphoglycerate</text>
        <dbReference type="Rhea" id="RHEA:15901"/>
        <dbReference type="ChEBI" id="CHEBI:58272"/>
        <dbReference type="ChEBI" id="CHEBI:58289"/>
        <dbReference type="EC" id="5.4.2.11"/>
    </reaction>
</comment>
<name>A0A401N0W1_RHOER</name>
<dbReference type="InterPro" id="IPR001345">
    <property type="entry name" value="PG/BPGM_mutase_AS"/>
</dbReference>
<reference evidence="6 7" key="1">
    <citation type="submission" date="2020-12" db="EMBL/GenBank/DDBJ databases">
        <title>Draft genome sequence of furan degrading bacterial strain FUR100.</title>
        <authorList>
            <person name="Woiski C."/>
        </authorList>
    </citation>
    <scope>NUCLEOTIDE SEQUENCE [LARGE SCALE GENOMIC DNA]</scope>
    <source>
        <strain evidence="6 7">FUR100</strain>
    </source>
</reference>
<dbReference type="InterPro" id="IPR013078">
    <property type="entry name" value="His_Pase_superF_clade-1"/>
</dbReference>
<dbReference type="NCBIfam" id="TIGR01258">
    <property type="entry name" value="pgm_1"/>
    <property type="match status" value="1"/>
</dbReference>
<feature type="site" description="Transition state stabilizer" evidence="4">
    <location>
        <position position="183"/>
    </location>
</feature>
<dbReference type="SUPFAM" id="SSF53254">
    <property type="entry name" value="Phosphoglycerate mutase-like"/>
    <property type="match status" value="1"/>
</dbReference>
<gene>
    <name evidence="4" type="primary">gpmA</name>
    <name evidence="6" type="ORF">I3517_14255</name>
</gene>
<keyword evidence="7" id="KW-1185">Reference proteome</keyword>
<dbReference type="AlphaFoldDB" id="A0A401N0W1"/>
<dbReference type="SMART" id="SM00855">
    <property type="entry name" value="PGAM"/>
    <property type="match status" value="1"/>
</dbReference>
<evidence type="ECO:0000313" key="6">
    <source>
        <dbReference type="EMBL" id="MBH5143772.1"/>
    </source>
</evidence>
<evidence type="ECO:0000313" key="7">
    <source>
        <dbReference type="Proteomes" id="UP000627573"/>
    </source>
</evidence>